<keyword evidence="2" id="KW-1185">Reference proteome</keyword>
<organism evidence="1 2">
    <name type="scientific">Dallia pectoralis</name>
    <name type="common">Alaska blackfish</name>
    <dbReference type="NCBI Taxonomy" id="75939"/>
    <lineage>
        <taxon>Eukaryota</taxon>
        <taxon>Metazoa</taxon>
        <taxon>Chordata</taxon>
        <taxon>Craniata</taxon>
        <taxon>Vertebrata</taxon>
        <taxon>Euteleostomi</taxon>
        <taxon>Actinopterygii</taxon>
        <taxon>Neopterygii</taxon>
        <taxon>Teleostei</taxon>
        <taxon>Protacanthopterygii</taxon>
        <taxon>Esociformes</taxon>
        <taxon>Umbridae</taxon>
        <taxon>Dallia</taxon>
    </lineage>
</organism>
<protein>
    <submittedName>
        <fullName evidence="1">Uncharacterized protein</fullName>
    </submittedName>
</protein>
<evidence type="ECO:0000313" key="1">
    <source>
        <dbReference type="EMBL" id="KAJ7985151.1"/>
    </source>
</evidence>
<evidence type="ECO:0000313" key="2">
    <source>
        <dbReference type="Proteomes" id="UP001157502"/>
    </source>
</evidence>
<sequence>MSPIHFPASAYGGPLSSTAEAEVMQFVGTSRHLSPTAHPTVGRAGNKRRRARAERYTEVHSFTRVARPHTSTGPNKRTHASPTRSAQEMIDDFGDEEIISYLLLLHPHTPSAWWTCPPRPSPDPDQGPIQACHWPASHVYHRMMDGVGGHDPHSPEFTHLISAADTSNRQRRTS</sequence>
<name>A0ACC2F1C1_DALPE</name>
<reference evidence="1" key="1">
    <citation type="submission" date="2021-05" db="EMBL/GenBank/DDBJ databases">
        <authorList>
            <person name="Pan Q."/>
            <person name="Jouanno E."/>
            <person name="Zahm M."/>
            <person name="Klopp C."/>
            <person name="Cabau C."/>
            <person name="Louis A."/>
            <person name="Berthelot C."/>
            <person name="Parey E."/>
            <person name="Roest Crollius H."/>
            <person name="Montfort J."/>
            <person name="Robinson-Rechavi M."/>
            <person name="Bouchez O."/>
            <person name="Lampietro C."/>
            <person name="Lopez Roques C."/>
            <person name="Donnadieu C."/>
            <person name="Postlethwait J."/>
            <person name="Bobe J."/>
            <person name="Dillon D."/>
            <person name="Chandos A."/>
            <person name="von Hippel F."/>
            <person name="Guiguen Y."/>
        </authorList>
    </citation>
    <scope>NUCLEOTIDE SEQUENCE</scope>
    <source>
        <strain evidence="1">YG-Jan2019</strain>
    </source>
</reference>
<gene>
    <name evidence="1" type="ORF">DPEC_G00349110</name>
</gene>
<dbReference type="EMBL" id="CM055763">
    <property type="protein sequence ID" value="KAJ7985151.1"/>
    <property type="molecule type" value="Genomic_DNA"/>
</dbReference>
<accession>A0ACC2F1C1</accession>
<comment type="caution">
    <text evidence="1">The sequence shown here is derived from an EMBL/GenBank/DDBJ whole genome shotgun (WGS) entry which is preliminary data.</text>
</comment>
<dbReference type="Proteomes" id="UP001157502">
    <property type="component" value="Chromosome 36"/>
</dbReference>
<proteinExistence type="predicted"/>